<evidence type="ECO:0000313" key="2">
    <source>
        <dbReference type="Proteomes" id="UP000250266"/>
    </source>
</evidence>
<dbReference type="Proteomes" id="UP000250266">
    <property type="component" value="Unassembled WGS sequence"/>
</dbReference>
<proteinExistence type="predicted"/>
<dbReference type="AlphaFoldDB" id="A0A8E2E3Y6"/>
<keyword evidence="2" id="KW-1185">Reference proteome</keyword>
<dbReference type="OrthoDB" id="5279806at2759"/>
<organism evidence="1 2">
    <name type="scientific">Lepidopterella palustris CBS 459.81</name>
    <dbReference type="NCBI Taxonomy" id="1314670"/>
    <lineage>
        <taxon>Eukaryota</taxon>
        <taxon>Fungi</taxon>
        <taxon>Dikarya</taxon>
        <taxon>Ascomycota</taxon>
        <taxon>Pezizomycotina</taxon>
        <taxon>Dothideomycetes</taxon>
        <taxon>Pleosporomycetidae</taxon>
        <taxon>Mytilinidiales</taxon>
        <taxon>Argynnaceae</taxon>
        <taxon>Lepidopterella</taxon>
    </lineage>
</organism>
<evidence type="ECO:0000313" key="1">
    <source>
        <dbReference type="EMBL" id="OCK76996.1"/>
    </source>
</evidence>
<accession>A0A8E2E3Y6</accession>
<gene>
    <name evidence="1" type="ORF">K432DRAFT_359401</name>
</gene>
<protein>
    <submittedName>
        <fullName evidence="1">Uncharacterized protein</fullName>
    </submittedName>
</protein>
<sequence>MKIAQLAFSKKELSLAVFNPPRFKLLVEEHRENMILERRLTYIASLPDKLAMDYKLMFLLLSSVFRMSLESTLDNDYKPWIFDLGFGIDGPGLLRKGNSWMTWYILHEGPSMFWEQWWLQPRDDPGTQSWVCDRSIAAWLRDTTSSHSLQRKVAHKIQETIEARAGTFSESDSNPIPYFTRYAEHRRSRIANGEPDPDETMDQVPFHVDFRCPEKPKGRFCFSKQRDISIVRSD</sequence>
<reference evidence="1 2" key="1">
    <citation type="journal article" date="2016" name="Nat. Commun.">
        <title>Ectomycorrhizal ecology is imprinted in the genome of the dominant symbiotic fungus Cenococcum geophilum.</title>
        <authorList>
            <consortium name="DOE Joint Genome Institute"/>
            <person name="Peter M."/>
            <person name="Kohler A."/>
            <person name="Ohm R.A."/>
            <person name="Kuo A."/>
            <person name="Krutzmann J."/>
            <person name="Morin E."/>
            <person name="Arend M."/>
            <person name="Barry K.W."/>
            <person name="Binder M."/>
            <person name="Choi C."/>
            <person name="Clum A."/>
            <person name="Copeland A."/>
            <person name="Grisel N."/>
            <person name="Haridas S."/>
            <person name="Kipfer T."/>
            <person name="LaButti K."/>
            <person name="Lindquist E."/>
            <person name="Lipzen A."/>
            <person name="Maire R."/>
            <person name="Meier B."/>
            <person name="Mihaltcheva S."/>
            <person name="Molinier V."/>
            <person name="Murat C."/>
            <person name="Poggeler S."/>
            <person name="Quandt C.A."/>
            <person name="Sperisen C."/>
            <person name="Tritt A."/>
            <person name="Tisserant E."/>
            <person name="Crous P.W."/>
            <person name="Henrissat B."/>
            <person name="Nehls U."/>
            <person name="Egli S."/>
            <person name="Spatafora J.W."/>
            <person name="Grigoriev I.V."/>
            <person name="Martin F.M."/>
        </authorList>
    </citation>
    <scope>NUCLEOTIDE SEQUENCE [LARGE SCALE GENOMIC DNA]</scope>
    <source>
        <strain evidence="1 2">CBS 459.81</strain>
    </source>
</reference>
<dbReference type="EMBL" id="KV745163">
    <property type="protein sequence ID" value="OCK76996.1"/>
    <property type="molecule type" value="Genomic_DNA"/>
</dbReference>
<name>A0A8E2E3Y6_9PEZI</name>